<accession>A0ABR9W5L2</accession>
<name>A0ABR9W5L2_9BACT</name>
<evidence type="ECO:0000313" key="2">
    <source>
        <dbReference type="Proteomes" id="UP000634134"/>
    </source>
</evidence>
<sequence length="46" mass="5059">MLVEAAALADNKVCVLKERNDLTAIFGKGKTQNGFRVPGNRFFNFG</sequence>
<organism evidence="1 2">
    <name type="scientific">Dyadobacter subterraneus</name>
    <dbReference type="NCBI Taxonomy" id="2773304"/>
    <lineage>
        <taxon>Bacteria</taxon>
        <taxon>Pseudomonadati</taxon>
        <taxon>Bacteroidota</taxon>
        <taxon>Cytophagia</taxon>
        <taxon>Cytophagales</taxon>
        <taxon>Spirosomataceae</taxon>
        <taxon>Dyadobacter</taxon>
    </lineage>
</organism>
<protein>
    <submittedName>
        <fullName evidence="1">Uncharacterized protein</fullName>
    </submittedName>
</protein>
<comment type="caution">
    <text evidence="1">The sequence shown here is derived from an EMBL/GenBank/DDBJ whole genome shotgun (WGS) entry which is preliminary data.</text>
</comment>
<dbReference type="RefSeq" id="WP_379992916.1">
    <property type="nucleotide sequence ID" value="NZ_JBHSRU010000023.1"/>
</dbReference>
<reference evidence="2" key="1">
    <citation type="submission" date="2023-07" db="EMBL/GenBank/DDBJ databases">
        <title>Dyadobacter sp. nov 'subterranea' isolated from contaminted grondwater.</title>
        <authorList>
            <person name="Szabo I."/>
            <person name="Al-Omari J."/>
            <person name="Szerdahelyi S.G."/>
            <person name="Rado J."/>
        </authorList>
    </citation>
    <scope>NUCLEOTIDE SEQUENCE [LARGE SCALE GENOMIC DNA]</scope>
    <source>
        <strain evidence="2">UP-52</strain>
    </source>
</reference>
<keyword evidence="2" id="KW-1185">Reference proteome</keyword>
<dbReference type="Proteomes" id="UP000634134">
    <property type="component" value="Unassembled WGS sequence"/>
</dbReference>
<proteinExistence type="predicted"/>
<evidence type="ECO:0000313" key="1">
    <source>
        <dbReference type="EMBL" id="MBE9460747.1"/>
    </source>
</evidence>
<gene>
    <name evidence="1" type="ORF">IEE83_02525</name>
</gene>
<dbReference type="EMBL" id="JACYGY010000001">
    <property type="protein sequence ID" value="MBE9460747.1"/>
    <property type="molecule type" value="Genomic_DNA"/>
</dbReference>